<dbReference type="EMBL" id="CP001968">
    <property type="protein sequence ID" value="ADD67316.1"/>
    <property type="molecule type" value="Genomic_DNA"/>
</dbReference>
<feature type="transmembrane region" description="Helical" evidence="8">
    <location>
        <begin position="344"/>
        <end position="361"/>
    </location>
</feature>
<dbReference type="OrthoDB" id="9815691at2"/>
<dbReference type="Pfam" id="PF13231">
    <property type="entry name" value="PMT_2"/>
    <property type="match status" value="1"/>
</dbReference>
<dbReference type="GO" id="GO:0010041">
    <property type="term" value="P:response to iron(III) ion"/>
    <property type="evidence" value="ECO:0007669"/>
    <property type="project" value="TreeGrafter"/>
</dbReference>
<feature type="transmembrane region" description="Helical" evidence="8">
    <location>
        <begin position="205"/>
        <end position="223"/>
    </location>
</feature>
<sequence length="451" mass="52021" precursor="true">MRFNKGFWWLMLLVTSLFGAHMVNTDLRGDSMNYAAISNNILHGNNPLILTLNDNLYMNKPPLFFWVNALFIKFFGATPFSVKLSTLLAALAVTFFLYKIIKEILKDERSAVIAPFLFFTTYIVYKNTHMLKLETFVSAFMLGAVYFYLRFIKDKGSLNLILVSIFSGLAVFSKGALGVVPVAAMFVFPVFCKNLLTFSYYSKMLLVAVLTVVIPGWWFWYIIGQTPFFETFFISQMLDRVGDNAISMSGTTYFRRPVWAYLIYILKYGGLFIVLFPYGLYRLKKDGKINTGVKFMLTLAVMYTVVIHFITTREQRYLYQFYMFFWFAGAYGVSVLIKKNYTPFLKYVSIGLLLFLVIYPGDLNWSTYGVLMDVNRIAEKNDIKVVAREPNLTDKSDKAAMSFYLRGYSSSPAGLERWIEVTDKHHRLNDGDLLYSTRRILVYLMRSEGAN</sequence>
<feature type="transmembrane region" description="Helical" evidence="8">
    <location>
        <begin position="131"/>
        <end position="149"/>
    </location>
</feature>
<keyword evidence="3" id="KW-0328">Glycosyltransferase</keyword>
<reference evidence="10 11" key="1">
    <citation type="journal article" date="2010" name="Stand. Genomic Sci.">
        <title>Complete genome sequence of Denitrovibrio acetiphilus type strain (N2460).</title>
        <authorList>
            <person name="Kiss H."/>
            <person name="Lang E."/>
            <person name="Lapidus A."/>
            <person name="Copeland A."/>
            <person name="Nolan M."/>
            <person name="Glavina Del Rio T."/>
            <person name="Chen F."/>
            <person name="Lucas S."/>
            <person name="Tice H."/>
            <person name="Cheng J.F."/>
            <person name="Han C."/>
            <person name="Goodwin L."/>
            <person name="Pitluck S."/>
            <person name="Liolios K."/>
            <person name="Pati A."/>
            <person name="Ivanova N."/>
            <person name="Mavromatis K."/>
            <person name="Chen A."/>
            <person name="Palaniappan K."/>
            <person name="Land M."/>
            <person name="Hauser L."/>
            <person name="Chang Y.J."/>
            <person name="Jeffries C.D."/>
            <person name="Detter J.C."/>
            <person name="Brettin T."/>
            <person name="Spring S."/>
            <person name="Rohde M."/>
            <person name="Goker M."/>
            <person name="Woyke T."/>
            <person name="Bristow J."/>
            <person name="Eisen J.A."/>
            <person name="Markowitz V."/>
            <person name="Hugenholtz P."/>
            <person name="Kyrpides N.C."/>
            <person name="Klenk H.P."/>
        </authorList>
    </citation>
    <scope>NUCLEOTIDE SEQUENCE [LARGE SCALE GENOMIC DNA]</scope>
    <source>
        <strain evidence="11">DSM 12809 / NBRC 114555 / N2460</strain>
    </source>
</reference>
<gene>
    <name evidence="10" type="ordered locus">Dacet_0518</name>
</gene>
<dbReference type="GO" id="GO:0016763">
    <property type="term" value="F:pentosyltransferase activity"/>
    <property type="evidence" value="ECO:0007669"/>
    <property type="project" value="TreeGrafter"/>
</dbReference>
<dbReference type="RefSeq" id="WP_013009860.1">
    <property type="nucleotide sequence ID" value="NC_013943.1"/>
</dbReference>
<keyword evidence="6 8" id="KW-1133">Transmembrane helix</keyword>
<keyword evidence="5 8" id="KW-0812">Transmembrane</keyword>
<dbReference type="PaxDb" id="522772-Dacet_0518"/>
<dbReference type="AlphaFoldDB" id="D4H405"/>
<evidence type="ECO:0000313" key="10">
    <source>
        <dbReference type="EMBL" id="ADD67316.1"/>
    </source>
</evidence>
<evidence type="ECO:0000256" key="5">
    <source>
        <dbReference type="ARBA" id="ARBA00022692"/>
    </source>
</evidence>
<feature type="transmembrane region" description="Helical" evidence="8">
    <location>
        <begin position="293"/>
        <end position="311"/>
    </location>
</feature>
<feature type="transmembrane region" description="Helical" evidence="8">
    <location>
        <begin position="110"/>
        <end position="125"/>
    </location>
</feature>
<name>D4H405_DENA2</name>
<proteinExistence type="predicted"/>
<dbReference type="InterPro" id="IPR050297">
    <property type="entry name" value="LipidA_mod_glycosyltrf_83"/>
</dbReference>
<organism evidence="10 11">
    <name type="scientific">Denitrovibrio acetiphilus (strain DSM 12809 / NBRC 114555 / N2460)</name>
    <dbReference type="NCBI Taxonomy" id="522772"/>
    <lineage>
        <taxon>Bacteria</taxon>
        <taxon>Pseudomonadati</taxon>
        <taxon>Deferribacterota</taxon>
        <taxon>Deferribacteres</taxon>
        <taxon>Deferribacterales</taxon>
        <taxon>Geovibrionaceae</taxon>
        <taxon>Denitrovibrio</taxon>
    </lineage>
</organism>
<dbReference type="PANTHER" id="PTHR33908:SF3">
    <property type="entry name" value="UNDECAPRENYL PHOSPHATE-ALPHA-4-AMINO-4-DEOXY-L-ARABINOSE ARABINOSYL TRANSFERASE"/>
    <property type="match status" value="1"/>
</dbReference>
<evidence type="ECO:0000256" key="6">
    <source>
        <dbReference type="ARBA" id="ARBA00022989"/>
    </source>
</evidence>
<dbReference type="InParanoid" id="D4H405"/>
<dbReference type="InterPro" id="IPR038731">
    <property type="entry name" value="RgtA/B/C-like"/>
</dbReference>
<evidence type="ECO:0000256" key="7">
    <source>
        <dbReference type="ARBA" id="ARBA00023136"/>
    </source>
</evidence>
<keyword evidence="7 8" id="KW-0472">Membrane</keyword>
<dbReference type="PANTHER" id="PTHR33908">
    <property type="entry name" value="MANNOSYLTRANSFERASE YKCB-RELATED"/>
    <property type="match status" value="1"/>
</dbReference>
<dbReference type="GO" id="GO:0009103">
    <property type="term" value="P:lipopolysaccharide biosynthetic process"/>
    <property type="evidence" value="ECO:0007669"/>
    <property type="project" value="UniProtKB-ARBA"/>
</dbReference>
<evidence type="ECO:0000313" key="11">
    <source>
        <dbReference type="Proteomes" id="UP000002012"/>
    </source>
</evidence>
<keyword evidence="11" id="KW-1185">Reference proteome</keyword>
<dbReference type="HOGENOM" id="CLU_606527_0_0_0"/>
<evidence type="ECO:0000259" key="9">
    <source>
        <dbReference type="Pfam" id="PF13231"/>
    </source>
</evidence>
<feature type="transmembrane region" description="Helical" evidence="8">
    <location>
        <begin position="258"/>
        <end position="281"/>
    </location>
</feature>
<dbReference type="STRING" id="522772.Dacet_0518"/>
<dbReference type="KEGG" id="dap:Dacet_0518"/>
<evidence type="ECO:0000256" key="8">
    <source>
        <dbReference type="SAM" id="Phobius"/>
    </source>
</evidence>
<feature type="transmembrane region" description="Helical" evidence="8">
    <location>
        <begin position="65"/>
        <end position="98"/>
    </location>
</feature>
<protein>
    <submittedName>
        <fullName evidence="10">Glycosyl transferase family 39</fullName>
    </submittedName>
</protein>
<keyword evidence="2" id="KW-1003">Cell membrane</keyword>
<evidence type="ECO:0000256" key="2">
    <source>
        <dbReference type="ARBA" id="ARBA00022475"/>
    </source>
</evidence>
<keyword evidence="4 10" id="KW-0808">Transferase</keyword>
<comment type="subcellular location">
    <subcellularLocation>
        <location evidence="1">Cell membrane</location>
        <topology evidence="1">Multi-pass membrane protein</topology>
    </subcellularLocation>
</comment>
<dbReference type="Proteomes" id="UP000002012">
    <property type="component" value="Chromosome"/>
</dbReference>
<accession>D4H405</accession>
<evidence type="ECO:0000256" key="1">
    <source>
        <dbReference type="ARBA" id="ARBA00004651"/>
    </source>
</evidence>
<evidence type="ECO:0000256" key="3">
    <source>
        <dbReference type="ARBA" id="ARBA00022676"/>
    </source>
</evidence>
<feature type="domain" description="Glycosyltransferase RgtA/B/C/D-like" evidence="9">
    <location>
        <begin position="59"/>
        <end position="217"/>
    </location>
</feature>
<feature type="transmembrane region" description="Helical" evidence="8">
    <location>
        <begin position="317"/>
        <end position="337"/>
    </location>
</feature>
<evidence type="ECO:0000256" key="4">
    <source>
        <dbReference type="ARBA" id="ARBA00022679"/>
    </source>
</evidence>
<dbReference type="eggNOG" id="COG1807">
    <property type="taxonomic scope" value="Bacteria"/>
</dbReference>
<dbReference type="GO" id="GO:0005886">
    <property type="term" value="C:plasma membrane"/>
    <property type="evidence" value="ECO:0007669"/>
    <property type="project" value="UniProtKB-SubCell"/>
</dbReference>